<keyword evidence="2" id="KW-0677">Repeat</keyword>
<dbReference type="OrthoDB" id="191686at2759"/>
<evidence type="ECO:0000256" key="3">
    <source>
        <dbReference type="ARBA" id="ARBA00022837"/>
    </source>
</evidence>
<dbReference type="InterPro" id="IPR011992">
    <property type="entry name" value="EF-hand-dom_pair"/>
</dbReference>
<dbReference type="PROSITE" id="PS00018">
    <property type="entry name" value="EF_HAND_1"/>
    <property type="match status" value="1"/>
</dbReference>
<proteinExistence type="predicted"/>
<dbReference type="PROSITE" id="PS50222">
    <property type="entry name" value="EF_HAND_2"/>
    <property type="match status" value="1"/>
</dbReference>
<sequence>MIIIIPEVGGETSKYSLGDKSGSQEDSPSKFTAIEIKKLHKRFEQLDTTHCGFIRSEDLDLIPELSLNPLCKRVVSLCDPENRNEINFTGFVKLLWVFSSRATKQEKLDLTFKCYDTDADNEISPGDMFGLLRDIVGQQLPDNDLMKIAEELIKKDQPNANINKLTKGEFFDVMTEEVLLENMTVSVNDETPE</sequence>
<dbReference type="InterPro" id="IPR002048">
    <property type="entry name" value="EF_hand_dom"/>
</dbReference>
<dbReference type="GO" id="GO:0005509">
    <property type="term" value="F:calcium ion binding"/>
    <property type="evidence" value="ECO:0007669"/>
    <property type="project" value="InterPro"/>
</dbReference>
<gene>
    <name evidence="5" type="ORF">RFI_09875</name>
</gene>
<dbReference type="AlphaFoldDB" id="X6NLU2"/>
<feature type="domain" description="EF-hand" evidence="4">
    <location>
        <begin position="103"/>
        <end position="138"/>
    </location>
</feature>
<keyword evidence="6" id="KW-1185">Reference proteome</keyword>
<dbReference type="SUPFAM" id="SSF47473">
    <property type="entry name" value="EF-hand"/>
    <property type="match status" value="1"/>
</dbReference>
<dbReference type="PANTHER" id="PTHR45942">
    <property type="entry name" value="PROTEIN PHOSPATASE 3 REGULATORY SUBUNIT B ALPHA ISOFORM TYPE 1"/>
    <property type="match status" value="1"/>
</dbReference>
<dbReference type="Gene3D" id="1.10.238.10">
    <property type="entry name" value="EF-hand"/>
    <property type="match status" value="1"/>
</dbReference>
<name>X6NLU2_RETFI</name>
<evidence type="ECO:0000256" key="2">
    <source>
        <dbReference type="ARBA" id="ARBA00022737"/>
    </source>
</evidence>
<dbReference type="EMBL" id="ASPP01007368">
    <property type="protein sequence ID" value="ETO27255.1"/>
    <property type="molecule type" value="Genomic_DNA"/>
</dbReference>
<accession>X6NLU2</accession>
<dbReference type="OMA" id="WRKSANT"/>
<dbReference type="InterPro" id="IPR018247">
    <property type="entry name" value="EF_Hand_1_Ca_BS"/>
</dbReference>
<evidence type="ECO:0000313" key="6">
    <source>
        <dbReference type="Proteomes" id="UP000023152"/>
    </source>
</evidence>
<keyword evidence="3" id="KW-0106">Calcium</keyword>
<evidence type="ECO:0000259" key="4">
    <source>
        <dbReference type="PROSITE" id="PS50222"/>
    </source>
</evidence>
<dbReference type="Proteomes" id="UP000023152">
    <property type="component" value="Unassembled WGS sequence"/>
</dbReference>
<reference evidence="5 6" key="1">
    <citation type="journal article" date="2013" name="Curr. Biol.">
        <title>The Genome of the Foraminiferan Reticulomyxa filosa.</title>
        <authorList>
            <person name="Glockner G."/>
            <person name="Hulsmann N."/>
            <person name="Schleicher M."/>
            <person name="Noegel A.A."/>
            <person name="Eichinger L."/>
            <person name="Gallinger C."/>
            <person name="Pawlowski J."/>
            <person name="Sierra R."/>
            <person name="Euteneuer U."/>
            <person name="Pillet L."/>
            <person name="Moustafa A."/>
            <person name="Platzer M."/>
            <person name="Groth M."/>
            <person name="Szafranski K."/>
            <person name="Schliwa M."/>
        </authorList>
    </citation>
    <scope>NUCLEOTIDE SEQUENCE [LARGE SCALE GENOMIC DNA]</scope>
</reference>
<organism evidence="5 6">
    <name type="scientific">Reticulomyxa filosa</name>
    <dbReference type="NCBI Taxonomy" id="46433"/>
    <lineage>
        <taxon>Eukaryota</taxon>
        <taxon>Sar</taxon>
        <taxon>Rhizaria</taxon>
        <taxon>Retaria</taxon>
        <taxon>Foraminifera</taxon>
        <taxon>Monothalamids</taxon>
        <taxon>Reticulomyxidae</taxon>
        <taxon>Reticulomyxa</taxon>
    </lineage>
</organism>
<keyword evidence="1" id="KW-0479">Metal-binding</keyword>
<evidence type="ECO:0000256" key="1">
    <source>
        <dbReference type="ARBA" id="ARBA00022723"/>
    </source>
</evidence>
<protein>
    <submittedName>
        <fullName evidence="5">Calcineurin regulatory subunit B</fullName>
    </submittedName>
</protein>
<evidence type="ECO:0000313" key="5">
    <source>
        <dbReference type="EMBL" id="ETO27255.1"/>
    </source>
</evidence>
<comment type="caution">
    <text evidence="5">The sequence shown here is derived from an EMBL/GenBank/DDBJ whole genome shotgun (WGS) entry which is preliminary data.</text>
</comment>